<dbReference type="EMBL" id="KN839858">
    <property type="protein sequence ID" value="KIJ62058.1"/>
    <property type="molecule type" value="Genomic_DNA"/>
</dbReference>
<dbReference type="InterPro" id="IPR000198">
    <property type="entry name" value="RhoGAP_dom"/>
</dbReference>
<sequence>MSLDESLDVAEIARRPAVVFRCIQYLEAKKAEQEGIYRLSGSSAVIKGLKDRFNLGESRDFFLFKGDVELLASDEYWDPHAIAGLLKSFLRELPASILTRKLHMRFLSVMGLCPMLTL</sequence>
<dbReference type="PANTHER" id="PTHR23176:SF129">
    <property type="entry name" value="RHO GTPASE ACTIVATING PROTEIN AT 16F, ISOFORM E-RELATED"/>
    <property type="match status" value="1"/>
</dbReference>
<dbReference type="Gene3D" id="1.10.555.10">
    <property type="entry name" value="Rho GTPase activation protein"/>
    <property type="match status" value="1"/>
</dbReference>
<dbReference type="SMART" id="SM00324">
    <property type="entry name" value="RhoGAP"/>
    <property type="match status" value="1"/>
</dbReference>
<dbReference type="HOGENOM" id="CLU_2073471_0_0_1"/>
<name>A0A0C9W5N7_9AGAM</name>
<dbReference type="Pfam" id="PF00620">
    <property type="entry name" value="RhoGAP"/>
    <property type="match status" value="1"/>
</dbReference>
<accession>A0A0C9W5N7</accession>
<feature type="domain" description="Rho-GAP" evidence="2">
    <location>
        <begin position="1"/>
        <end position="118"/>
    </location>
</feature>
<proteinExistence type="predicted"/>
<evidence type="ECO:0000256" key="1">
    <source>
        <dbReference type="ARBA" id="ARBA00022468"/>
    </source>
</evidence>
<dbReference type="AlphaFoldDB" id="A0A0C9W5N7"/>
<evidence type="ECO:0000313" key="3">
    <source>
        <dbReference type="EMBL" id="KIJ62058.1"/>
    </source>
</evidence>
<evidence type="ECO:0000259" key="2">
    <source>
        <dbReference type="PROSITE" id="PS50238"/>
    </source>
</evidence>
<keyword evidence="4" id="KW-1185">Reference proteome</keyword>
<evidence type="ECO:0000313" key="4">
    <source>
        <dbReference type="Proteomes" id="UP000053820"/>
    </source>
</evidence>
<dbReference type="GO" id="GO:0005096">
    <property type="term" value="F:GTPase activator activity"/>
    <property type="evidence" value="ECO:0007669"/>
    <property type="project" value="UniProtKB-KW"/>
</dbReference>
<protein>
    <recommendedName>
        <fullName evidence="2">Rho-GAP domain-containing protein</fullName>
    </recommendedName>
</protein>
<dbReference type="GO" id="GO:0005737">
    <property type="term" value="C:cytoplasm"/>
    <property type="evidence" value="ECO:0007669"/>
    <property type="project" value="TreeGrafter"/>
</dbReference>
<dbReference type="InterPro" id="IPR008936">
    <property type="entry name" value="Rho_GTPase_activation_prot"/>
</dbReference>
<dbReference type="OrthoDB" id="185175at2759"/>
<dbReference type="InterPro" id="IPR050729">
    <property type="entry name" value="Rho-GAP"/>
</dbReference>
<dbReference type="GO" id="GO:0007165">
    <property type="term" value="P:signal transduction"/>
    <property type="evidence" value="ECO:0007669"/>
    <property type="project" value="InterPro"/>
</dbReference>
<dbReference type="PANTHER" id="PTHR23176">
    <property type="entry name" value="RHO/RAC/CDC GTPASE-ACTIVATING PROTEIN"/>
    <property type="match status" value="1"/>
</dbReference>
<keyword evidence="1" id="KW-0343">GTPase activation</keyword>
<organism evidence="3 4">
    <name type="scientific">Hydnomerulius pinastri MD-312</name>
    <dbReference type="NCBI Taxonomy" id="994086"/>
    <lineage>
        <taxon>Eukaryota</taxon>
        <taxon>Fungi</taxon>
        <taxon>Dikarya</taxon>
        <taxon>Basidiomycota</taxon>
        <taxon>Agaricomycotina</taxon>
        <taxon>Agaricomycetes</taxon>
        <taxon>Agaricomycetidae</taxon>
        <taxon>Boletales</taxon>
        <taxon>Boletales incertae sedis</taxon>
        <taxon>Leucogyrophana</taxon>
    </lineage>
</organism>
<dbReference type="PROSITE" id="PS50238">
    <property type="entry name" value="RHOGAP"/>
    <property type="match status" value="1"/>
</dbReference>
<gene>
    <name evidence="3" type="ORF">HYDPIDRAFT_95254</name>
</gene>
<dbReference type="Proteomes" id="UP000053820">
    <property type="component" value="Unassembled WGS sequence"/>
</dbReference>
<dbReference type="SUPFAM" id="SSF48350">
    <property type="entry name" value="GTPase activation domain, GAP"/>
    <property type="match status" value="1"/>
</dbReference>
<reference evidence="3 4" key="1">
    <citation type="submission" date="2014-04" db="EMBL/GenBank/DDBJ databases">
        <title>Evolutionary Origins and Diversification of the Mycorrhizal Mutualists.</title>
        <authorList>
            <consortium name="DOE Joint Genome Institute"/>
            <consortium name="Mycorrhizal Genomics Consortium"/>
            <person name="Kohler A."/>
            <person name="Kuo A."/>
            <person name="Nagy L.G."/>
            <person name="Floudas D."/>
            <person name="Copeland A."/>
            <person name="Barry K.W."/>
            <person name="Cichocki N."/>
            <person name="Veneault-Fourrey C."/>
            <person name="LaButti K."/>
            <person name="Lindquist E.A."/>
            <person name="Lipzen A."/>
            <person name="Lundell T."/>
            <person name="Morin E."/>
            <person name="Murat C."/>
            <person name="Riley R."/>
            <person name="Ohm R."/>
            <person name="Sun H."/>
            <person name="Tunlid A."/>
            <person name="Henrissat B."/>
            <person name="Grigoriev I.V."/>
            <person name="Hibbett D.S."/>
            <person name="Martin F."/>
        </authorList>
    </citation>
    <scope>NUCLEOTIDE SEQUENCE [LARGE SCALE GENOMIC DNA]</scope>
    <source>
        <strain evidence="3 4">MD-312</strain>
    </source>
</reference>